<evidence type="ECO:0000313" key="10">
    <source>
        <dbReference type="EMBL" id="KAJ9606160.1"/>
    </source>
</evidence>
<evidence type="ECO:0000256" key="5">
    <source>
        <dbReference type="ARBA" id="ARBA00023004"/>
    </source>
</evidence>
<organism evidence="10 11">
    <name type="scientific">Cladophialophora chaetospira</name>
    <dbReference type="NCBI Taxonomy" id="386627"/>
    <lineage>
        <taxon>Eukaryota</taxon>
        <taxon>Fungi</taxon>
        <taxon>Dikarya</taxon>
        <taxon>Ascomycota</taxon>
        <taxon>Pezizomycotina</taxon>
        <taxon>Eurotiomycetes</taxon>
        <taxon>Chaetothyriomycetidae</taxon>
        <taxon>Chaetothyriales</taxon>
        <taxon>Herpotrichiellaceae</taxon>
        <taxon>Cladophialophora</taxon>
    </lineage>
</organism>
<dbReference type="InterPro" id="IPR002401">
    <property type="entry name" value="Cyt_P450_E_grp-I"/>
</dbReference>
<evidence type="ECO:0000256" key="7">
    <source>
        <dbReference type="PIRSR" id="PIRSR602401-1"/>
    </source>
</evidence>
<keyword evidence="9" id="KW-0472">Membrane</keyword>
<keyword evidence="3 7" id="KW-0479">Metal-binding</keyword>
<evidence type="ECO:0000256" key="4">
    <source>
        <dbReference type="ARBA" id="ARBA00023002"/>
    </source>
</evidence>
<keyword evidence="7 8" id="KW-0349">Heme</keyword>
<accession>A0AA39CFE6</accession>
<proteinExistence type="inferred from homology"/>
<dbReference type="SUPFAM" id="SSF48264">
    <property type="entry name" value="Cytochrome P450"/>
    <property type="match status" value="1"/>
</dbReference>
<evidence type="ECO:0000256" key="1">
    <source>
        <dbReference type="ARBA" id="ARBA00001971"/>
    </source>
</evidence>
<keyword evidence="5 7" id="KW-0408">Iron</keyword>
<keyword evidence="4 8" id="KW-0560">Oxidoreductase</keyword>
<dbReference type="PANTHER" id="PTHR24305">
    <property type="entry name" value="CYTOCHROME P450"/>
    <property type="match status" value="1"/>
</dbReference>
<dbReference type="InterPro" id="IPR017972">
    <property type="entry name" value="Cyt_P450_CS"/>
</dbReference>
<evidence type="ECO:0000256" key="6">
    <source>
        <dbReference type="ARBA" id="ARBA00023033"/>
    </source>
</evidence>
<dbReference type="PRINTS" id="PR00463">
    <property type="entry name" value="EP450I"/>
</dbReference>
<dbReference type="GO" id="GO:0005506">
    <property type="term" value="F:iron ion binding"/>
    <property type="evidence" value="ECO:0007669"/>
    <property type="project" value="InterPro"/>
</dbReference>
<dbReference type="Pfam" id="PF00067">
    <property type="entry name" value="p450"/>
    <property type="match status" value="1"/>
</dbReference>
<sequence length="504" mass="57221">MDIVRCIFLLTLASLVYSLLWVVYTRVLHPLHGIPGPFWASVTRTWYTLASSKGDLEHVQRALHGKYGPLVRIAPNEVICADPEAIKTIYPIQAPIPTKTDFYDPWRVDAFSKHPDNFTASDEKVHGRRRRIVNHIYSLTNVLSLESYIDKCTKLFLQRLGEFADSGKAADLGEWLQWYSFDVIGELFFGRTFGFMQQSHDHEALIASLDAFLPVLSTVSVASSYYRPFMLISALLSSSRRKAVGVMTLFANTARRIVVQRREAETQEHADDKIRRDLLKQLLDIVRDKGEKVDFGFGDVAREAHIALFAGSDTTAIVLRSCFYYLMKSPEVHRQVVEELDQAASRNELSSPIQYGEASRLPLLGATIKEAMRLHPSVGFTLPRTVPAGGIEIAGTYIPAGWRVGMNAAVIGYNEEIFGRDALEFRPRRWLESDSAKMDKYMLVFGAGTRTCIGKNISLAEIYKLLPEVLRRFDVQLVDPAKEWKTHNFWFNKQTGIEVRIKRR</sequence>
<evidence type="ECO:0000256" key="9">
    <source>
        <dbReference type="SAM" id="Phobius"/>
    </source>
</evidence>
<evidence type="ECO:0000256" key="8">
    <source>
        <dbReference type="RuleBase" id="RU000461"/>
    </source>
</evidence>
<protein>
    <recommendedName>
        <fullName evidence="12">Pisatin demethylase</fullName>
    </recommendedName>
</protein>
<dbReference type="InterPro" id="IPR050121">
    <property type="entry name" value="Cytochrome_P450_monoxygenase"/>
</dbReference>
<dbReference type="Gene3D" id="1.10.630.10">
    <property type="entry name" value="Cytochrome P450"/>
    <property type="match status" value="1"/>
</dbReference>
<dbReference type="AlphaFoldDB" id="A0AA39CFE6"/>
<evidence type="ECO:0008006" key="12">
    <source>
        <dbReference type="Google" id="ProtNLM"/>
    </source>
</evidence>
<keyword evidence="9" id="KW-0812">Transmembrane</keyword>
<comment type="caution">
    <text evidence="10">The sequence shown here is derived from an EMBL/GenBank/DDBJ whole genome shotgun (WGS) entry which is preliminary data.</text>
</comment>
<dbReference type="InterPro" id="IPR001128">
    <property type="entry name" value="Cyt_P450"/>
</dbReference>
<dbReference type="GO" id="GO:0016705">
    <property type="term" value="F:oxidoreductase activity, acting on paired donors, with incorporation or reduction of molecular oxygen"/>
    <property type="evidence" value="ECO:0007669"/>
    <property type="project" value="InterPro"/>
</dbReference>
<dbReference type="GO" id="GO:0020037">
    <property type="term" value="F:heme binding"/>
    <property type="evidence" value="ECO:0007669"/>
    <property type="project" value="InterPro"/>
</dbReference>
<reference evidence="10" key="1">
    <citation type="submission" date="2022-10" db="EMBL/GenBank/DDBJ databases">
        <title>Culturing micro-colonial fungi from biological soil crusts in the Mojave desert and describing Neophaeococcomyces mojavensis, and introducing the new genera and species Taxawa tesnikishii.</title>
        <authorList>
            <person name="Kurbessoian T."/>
            <person name="Stajich J.E."/>
        </authorList>
    </citation>
    <scope>NUCLEOTIDE SEQUENCE</scope>
    <source>
        <strain evidence="10">TK_41</strain>
    </source>
</reference>
<evidence type="ECO:0000313" key="11">
    <source>
        <dbReference type="Proteomes" id="UP001172673"/>
    </source>
</evidence>
<dbReference type="PROSITE" id="PS00086">
    <property type="entry name" value="CYTOCHROME_P450"/>
    <property type="match status" value="1"/>
</dbReference>
<keyword evidence="6 8" id="KW-0503">Monooxygenase</keyword>
<feature type="transmembrane region" description="Helical" evidence="9">
    <location>
        <begin position="7"/>
        <end position="24"/>
    </location>
</feature>
<keyword evidence="11" id="KW-1185">Reference proteome</keyword>
<dbReference type="PANTHER" id="PTHR24305:SF229">
    <property type="entry name" value="P450, PUTATIVE (EUROFUNG)-RELATED"/>
    <property type="match status" value="1"/>
</dbReference>
<name>A0AA39CFE6_9EURO</name>
<keyword evidence="9" id="KW-1133">Transmembrane helix</keyword>
<dbReference type="Proteomes" id="UP001172673">
    <property type="component" value="Unassembled WGS sequence"/>
</dbReference>
<dbReference type="EMBL" id="JAPDRK010000014">
    <property type="protein sequence ID" value="KAJ9606160.1"/>
    <property type="molecule type" value="Genomic_DNA"/>
</dbReference>
<dbReference type="CDD" id="cd11060">
    <property type="entry name" value="CYP57A1-like"/>
    <property type="match status" value="1"/>
</dbReference>
<dbReference type="InterPro" id="IPR036396">
    <property type="entry name" value="Cyt_P450_sf"/>
</dbReference>
<dbReference type="GO" id="GO:0004497">
    <property type="term" value="F:monooxygenase activity"/>
    <property type="evidence" value="ECO:0007669"/>
    <property type="project" value="UniProtKB-KW"/>
</dbReference>
<comment type="similarity">
    <text evidence="2 8">Belongs to the cytochrome P450 family.</text>
</comment>
<evidence type="ECO:0000256" key="3">
    <source>
        <dbReference type="ARBA" id="ARBA00022723"/>
    </source>
</evidence>
<evidence type="ECO:0000256" key="2">
    <source>
        <dbReference type="ARBA" id="ARBA00010617"/>
    </source>
</evidence>
<comment type="cofactor">
    <cofactor evidence="1 7">
        <name>heme</name>
        <dbReference type="ChEBI" id="CHEBI:30413"/>
    </cofactor>
</comment>
<dbReference type="FunFam" id="1.10.630.10:FF:000050">
    <property type="entry name" value="Cytochrome P450 monooxygenase"/>
    <property type="match status" value="1"/>
</dbReference>
<feature type="binding site" description="axial binding residue" evidence="7">
    <location>
        <position position="452"/>
    </location>
    <ligand>
        <name>heme</name>
        <dbReference type="ChEBI" id="CHEBI:30413"/>
    </ligand>
    <ligandPart>
        <name>Fe</name>
        <dbReference type="ChEBI" id="CHEBI:18248"/>
    </ligandPart>
</feature>
<dbReference type="PRINTS" id="PR00385">
    <property type="entry name" value="P450"/>
</dbReference>
<gene>
    <name evidence="10" type="ORF">H2200_009121</name>
</gene>